<dbReference type="Gene3D" id="3.40.47.10">
    <property type="match status" value="1"/>
</dbReference>
<dbReference type="EMBL" id="JAWRVE010000002">
    <property type="protein sequence ID" value="KAL1883173.1"/>
    <property type="molecule type" value="Genomic_DNA"/>
</dbReference>
<dbReference type="SMART" id="SM00826">
    <property type="entry name" value="PKS_DH"/>
    <property type="match status" value="1"/>
</dbReference>
<dbReference type="Pfam" id="PF02801">
    <property type="entry name" value="Ketoacyl-synt_C"/>
    <property type="match status" value="1"/>
</dbReference>
<dbReference type="Pfam" id="PF08659">
    <property type="entry name" value="KR"/>
    <property type="match status" value="1"/>
</dbReference>
<dbReference type="InterPro" id="IPR016036">
    <property type="entry name" value="Malonyl_transacylase_ACP-bd"/>
</dbReference>
<dbReference type="InterPro" id="IPR013149">
    <property type="entry name" value="ADH-like_C"/>
</dbReference>
<evidence type="ECO:0000313" key="13">
    <source>
        <dbReference type="EMBL" id="KAL1883173.1"/>
    </source>
</evidence>
<dbReference type="Gene3D" id="3.40.366.10">
    <property type="entry name" value="Malonyl-Coenzyme A Acyl Carrier Protein, domain 2"/>
    <property type="match status" value="1"/>
</dbReference>
<keyword evidence="2" id="KW-0597">Phosphoprotein</keyword>
<feature type="active site" description="Proton donor; for dehydratase activity" evidence="8">
    <location>
        <position position="1203"/>
    </location>
</feature>
<dbReference type="InterPro" id="IPR049552">
    <property type="entry name" value="PKS_DH_N"/>
</dbReference>
<dbReference type="InterPro" id="IPR001227">
    <property type="entry name" value="Ac_transferase_dom_sf"/>
</dbReference>
<dbReference type="InterPro" id="IPR050091">
    <property type="entry name" value="PKS_NRPS_Biosynth_Enz"/>
</dbReference>
<dbReference type="InterPro" id="IPR032821">
    <property type="entry name" value="PKS_assoc"/>
</dbReference>
<dbReference type="PROSITE" id="PS50075">
    <property type="entry name" value="CARRIER"/>
    <property type="match status" value="1"/>
</dbReference>
<feature type="region of interest" description="C-terminal hotdog fold" evidence="8">
    <location>
        <begin position="1138"/>
        <end position="1290"/>
    </location>
</feature>
<dbReference type="PANTHER" id="PTHR43775:SF50">
    <property type="entry name" value="HIGHLY REDUCING POLYKETIDE SYNTHASE SRDA"/>
    <property type="match status" value="1"/>
</dbReference>
<evidence type="ECO:0000256" key="2">
    <source>
        <dbReference type="ARBA" id="ARBA00022553"/>
    </source>
</evidence>
<dbReference type="Gene3D" id="1.10.1200.10">
    <property type="entry name" value="ACP-like"/>
    <property type="match status" value="1"/>
</dbReference>
<dbReference type="Pfam" id="PF00107">
    <property type="entry name" value="ADH_zinc_N"/>
    <property type="match status" value="1"/>
</dbReference>
<dbReference type="InterPro" id="IPR020806">
    <property type="entry name" value="PKS_PP-bd"/>
</dbReference>
<keyword evidence="1" id="KW-0596">Phosphopantetheine</keyword>
<dbReference type="PROSITE" id="PS00012">
    <property type="entry name" value="PHOSPHOPANTETHEINE"/>
    <property type="match status" value="1"/>
</dbReference>
<evidence type="ECO:0000256" key="4">
    <source>
        <dbReference type="ARBA" id="ARBA00022857"/>
    </source>
</evidence>
<dbReference type="Pfam" id="PF08240">
    <property type="entry name" value="ADH_N"/>
    <property type="match status" value="1"/>
</dbReference>
<comment type="caution">
    <text evidence="13">The sequence shown here is derived from an EMBL/GenBank/DDBJ whole genome shotgun (WGS) entry which is preliminary data.</text>
</comment>
<dbReference type="SUPFAM" id="SSF52151">
    <property type="entry name" value="FabD/lysophospholipase-like"/>
    <property type="match status" value="1"/>
</dbReference>
<keyword evidence="5" id="KW-0560">Oxidoreductase</keyword>
<dbReference type="Gene3D" id="3.10.129.110">
    <property type="entry name" value="Polyketide synthase dehydratase"/>
    <property type="match status" value="1"/>
</dbReference>
<feature type="region of interest" description="Disordered" evidence="9">
    <location>
        <begin position="464"/>
        <end position="500"/>
    </location>
</feature>
<dbReference type="Pfam" id="PF00698">
    <property type="entry name" value="Acyl_transf_1"/>
    <property type="match status" value="1"/>
</dbReference>
<evidence type="ECO:0000259" key="11">
    <source>
        <dbReference type="PROSITE" id="PS52004"/>
    </source>
</evidence>
<keyword evidence="6" id="KW-0511">Multifunctional enzyme</keyword>
<evidence type="ECO:0000313" key="14">
    <source>
        <dbReference type="Proteomes" id="UP001583177"/>
    </source>
</evidence>
<dbReference type="Pfam" id="PF00109">
    <property type="entry name" value="ketoacyl-synt"/>
    <property type="match status" value="1"/>
</dbReference>
<dbReference type="InterPro" id="IPR006162">
    <property type="entry name" value="Ppantetheine_attach_site"/>
</dbReference>
<evidence type="ECO:0000256" key="3">
    <source>
        <dbReference type="ARBA" id="ARBA00022679"/>
    </source>
</evidence>
<evidence type="ECO:0000256" key="8">
    <source>
        <dbReference type="PROSITE-ProRule" id="PRU01363"/>
    </source>
</evidence>
<dbReference type="Pfam" id="PF21089">
    <property type="entry name" value="PKS_DH_N"/>
    <property type="match status" value="1"/>
</dbReference>
<dbReference type="InterPro" id="IPR013217">
    <property type="entry name" value="Methyltransf_12"/>
</dbReference>
<feature type="compositionally biased region" description="Low complexity" evidence="9">
    <location>
        <begin position="464"/>
        <end position="483"/>
    </location>
</feature>
<dbReference type="InterPro" id="IPR057326">
    <property type="entry name" value="KR_dom"/>
</dbReference>
<dbReference type="Pfam" id="PF16197">
    <property type="entry name" value="KAsynt_C_assoc"/>
    <property type="match status" value="1"/>
</dbReference>
<dbReference type="SUPFAM" id="SSF50129">
    <property type="entry name" value="GroES-like"/>
    <property type="match status" value="1"/>
</dbReference>
<dbReference type="PROSITE" id="PS52004">
    <property type="entry name" value="KS3_2"/>
    <property type="match status" value="1"/>
</dbReference>
<dbReference type="InterPro" id="IPR020841">
    <property type="entry name" value="PKS_Beta-ketoAc_synthase_dom"/>
</dbReference>
<dbReference type="InterPro" id="IPR014043">
    <property type="entry name" value="Acyl_transferase_dom"/>
</dbReference>
<dbReference type="InterPro" id="IPR011032">
    <property type="entry name" value="GroES-like_sf"/>
</dbReference>
<dbReference type="SMART" id="SM00829">
    <property type="entry name" value="PKS_ER"/>
    <property type="match status" value="1"/>
</dbReference>
<dbReference type="PANTHER" id="PTHR43775">
    <property type="entry name" value="FATTY ACID SYNTHASE"/>
    <property type="match status" value="1"/>
</dbReference>
<dbReference type="Gene3D" id="3.40.50.720">
    <property type="entry name" value="NAD(P)-binding Rossmann-like Domain"/>
    <property type="match status" value="2"/>
</dbReference>
<dbReference type="InterPro" id="IPR036736">
    <property type="entry name" value="ACP-like_sf"/>
</dbReference>
<dbReference type="InterPro" id="IPR036291">
    <property type="entry name" value="NAD(P)-bd_dom_sf"/>
</dbReference>
<dbReference type="Gene3D" id="3.90.180.10">
    <property type="entry name" value="Medium-chain alcohol dehydrogenases, catalytic domain"/>
    <property type="match status" value="1"/>
</dbReference>
<dbReference type="InterPro" id="IPR009081">
    <property type="entry name" value="PP-bd_ACP"/>
</dbReference>
<accession>A0ABR3Y554</accession>
<evidence type="ECO:0000256" key="6">
    <source>
        <dbReference type="ARBA" id="ARBA00023268"/>
    </source>
</evidence>
<gene>
    <name evidence="13" type="ORF">Daus18300_000231</name>
</gene>
<dbReference type="PROSITE" id="PS52019">
    <property type="entry name" value="PKS_MFAS_DH"/>
    <property type="match status" value="1"/>
</dbReference>
<feature type="domain" description="PKS/mFAS DH" evidence="12">
    <location>
        <begin position="988"/>
        <end position="1290"/>
    </location>
</feature>
<name>A0ABR3Y554_9PEZI</name>
<evidence type="ECO:0000256" key="5">
    <source>
        <dbReference type="ARBA" id="ARBA00023002"/>
    </source>
</evidence>
<reference evidence="13 14" key="1">
    <citation type="journal article" date="2024" name="IMA Fungus">
        <title>IMA Genome - F19 : A genome assembly and annotation guide to empower mycologists, including annotated draft genome sequences of Ceratocystis pirilliformis, Diaporthe australafricana, Fusarium ophioides, Paecilomyces lecythidis, and Sporothrix stenoceras.</title>
        <authorList>
            <person name="Aylward J."/>
            <person name="Wilson A.M."/>
            <person name="Visagie C.M."/>
            <person name="Spraker J."/>
            <person name="Barnes I."/>
            <person name="Buitendag C."/>
            <person name="Ceriani C."/>
            <person name="Del Mar Angel L."/>
            <person name="du Plessis D."/>
            <person name="Fuchs T."/>
            <person name="Gasser K."/>
            <person name="Kramer D."/>
            <person name="Li W."/>
            <person name="Munsamy K."/>
            <person name="Piso A."/>
            <person name="Price J.L."/>
            <person name="Sonnekus B."/>
            <person name="Thomas C."/>
            <person name="van der Nest A."/>
            <person name="van Dijk A."/>
            <person name="van Heerden A."/>
            <person name="van Vuuren N."/>
            <person name="Yilmaz N."/>
            <person name="Duong T.A."/>
            <person name="van der Merwe N.A."/>
            <person name="Wingfield M.J."/>
            <person name="Wingfield B.D."/>
        </authorList>
    </citation>
    <scope>NUCLEOTIDE SEQUENCE [LARGE SCALE GENOMIC DNA]</scope>
    <source>
        <strain evidence="13 14">CMW 18300</strain>
    </source>
</reference>
<dbReference type="InterPro" id="IPR020843">
    <property type="entry name" value="ER"/>
</dbReference>
<dbReference type="SMART" id="SM00825">
    <property type="entry name" value="PKS_KS"/>
    <property type="match status" value="1"/>
</dbReference>
<dbReference type="SUPFAM" id="SSF51735">
    <property type="entry name" value="NAD(P)-binding Rossmann-fold domains"/>
    <property type="match status" value="3"/>
</dbReference>
<evidence type="ECO:0000256" key="1">
    <source>
        <dbReference type="ARBA" id="ARBA00022450"/>
    </source>
</evidence>
<dbReference type="SUPFAM" id="SSF47336">
    <property type="entry name" value="ACP-like"/>
    <property type="match status" value="1"/>
</dbReference>
<dbReference type="SMART" id="SM00823">
    <property type="entry name" value="PKS_PP"/>
    <property type="match status" value="1"/>
</dbReference>
<feature type="active site" description="Proton acceptor; for dehydratase activity" evidence="8">
    <location>
        <position position="1020"/>
    </location>
</feature>
<dbReference type="SUPFAM" id="SSF55048">
    <property type="entry name" value="Probable ACP-binding domain of malonyl-CoA ACP transacylase"/>
    <property type="match status" value="1"/>
</dbReference>
<dbReference type="Pfam" id="PF23297">
    <property type="entry name" value="ACP_SdgA_C"/>
    <property type="match status" value="1"/>
</dbReference>
<dbReference type="SMART" id="SM00827">
    <property type="entry name" value="PKS_AT"/>
    <property type="match status" value="1"/>
</dbReference>
<keyword evidence="7" id="KW-0012">Acyltransferase</keyword>
<dbReference type="Gene3D" id="3.40.50.150">
    <property type="entry name" value="Vaccinia Virus protein VP39"/>
    <property type="match status" value="1"/>
</dbReference>
<dbReference type="InterPro" id="IPR029063">
    <property type="entry name" value="SAM-dependent_MTases_sf"/>
</dbReference>
<dbReference type="SMART" id="SM00822">
    <property type="entry name" value="PKS_KR"/>
    <property type="match status" value="1"/>
</dbReference>
<dbReference type="InterPro" id="IPR013154">
    <property type="entry name" value="ADH-like_N"/>
</dbReference>
<sequence length="2640" mass="284823">MASTPTTSKNAEPIAIVGMGCRWPGSVRDAPGLWELLKNKRSGYKEFSEPRFSVDGFYHPDQGRPGTMSTKGGFLLDEDPRLFDPTFFGMTGLETETMDASQRKLLEVIYEAFENSGETWESVSGSRTGVFVGNFSLDHWVTQARDWDHPRPYATTGASTSILSNRISYIFNLQGPSLAIDTACSSSMYAIHLAVSAIRNGDCDSAVVAASNWIMDPSLQMALDKLGALSPTSTCHTFDASADGYARGEGFAAIYLKKTDLAVEDGSPIRAVIRGTAVNANGRTGGITRPSAIGQEAVIRKAYDNAGGLPLDQTTYFEIHGTGTPAGDPIEVSAVGNVFSSVRSDSPDDRLLIGSVKTNLGHTEGGSALAALMKLVLSLEVGFIPPSIGISTLNPSIDFEKAKVEVVRDVIPWPEGKLKRASINSFGFGGANGHCIVDHVNNVLPNYVKPGVINRLVQNGHETGNGHITNGNGHTSNGHTANGLNPSKQHGNKGPRHLPITNHSKLVKRADAKTRQLILLLFSGHNEPSLKLNINALSLVTNQHCLADIAYTLASKRSRLSHRTFRVVDKDSVTEGLETSQRVFQSPLEPARLGFVFTGQGSQWHAMGAELFEYRAFRIAIEYLDFVLSTLPARPSWTLVGILSGECDKEFIQTAEVSQTACTAVQIGLVDLLASWSVRPSGVVGHSSGEMAAAYAGGHITAAEAIVAAYFRGQAVSKNTAKGAMVAVGLDPEQAFEYLKGQEETIRIAAVNSPDSVTLSGDAAAVQRLAETLTQAGVFNRLLRTGGNAYHSHHMLALGRDYSTTLSAGLAHVADLGLSDDRLRYPAVPWTSSTTPNKRISLLDVKASYWRANLQSPVRFSEAVSKLLSSEDARINMFVEIGPHPSLKSPLDQIMKSVGRSIPYASSLKRNEDGRASLLGLAGNLFSLNAEINLVSVNAVDDVQGGELVLAHGCTAVDLPPYQYNYGPVVYHESRPSKEYRLRNTIRHDLIGSRIPGNAKLRPQWRNILRLKDLPWLSDHRLLPDPVFPAAGFFLMAVVAASQTYYDLAAPLEITGYSLRNVSIKTALRIPEDDHGVEVILSMELVDTATAKTPAWASFSVSSVARGSNEWTEHCTGLVKVEASDPQERVKMESVQDPRIVDARAWYKKFASVGLGYGPTFQGLSEIRSGLGQDMAEAKVALKTTAGTITGESIYPLHPASLDSLFQLGLIACHGAKLGTATTAFVPIHLSQMYLNSCGNTEDWAVGRAIGELRGLRGAYAKLQLLSPSGDLVLDIDSLRCISYSESKSFANEQGKAFSSPFSRLVWKPDIRTLTNQQSRELFRLPPENVGRAHLFPGINKTATVILVDMYETLVNTENGPKPSGDLRHFLDWIKRRVEGDDTEGIREIRRLSQDERLQLLGDLYQETGHLVEVKIARLIHENMIDIFHERRTGVELMVEAGLLAELYQTGLFMTGAYPQLSNIFDALGHADPSLSVLELGAGTGGATRVVMKALVGPNGVKRYKEYTFTDITPGFLASAKDAMQDFDDVHFSVCDIEQDPLEQGYQPVYDVVMASQTLHATASISNTLENCRKLLKPGGKLVLVENTQNNFLVGIILGTLTGYWHGIPDGRTDSPFLSRSSWDAALKKTGFSGCEMVLDDYPEPYNTTTVLVSTLLDPDSSRVKPSPFEVQLLHGDKGPPALLSEVARALESRGIPSKVVSLETVTDALRSNIRGIAFIEDEYLFLDGDERPLKAFQHLAAHAESLVCLTSTGIAKGRSPDGAFIAGLLRTIGTENPAGRFISIDIDAEDFNIDDPDLVACIADQQLAIQSPSDRDSEDREFVWQDGCMWVSRFVPDAGIQEYSEAIKTPANIGATELRPLDSQGPVRAAFETPGILSSLYFKPYAELLQPLPRGWIEVKVAAVGLNWKDLGLSSGRFDGNNLSSEYAGIVSQTGADVTGLAVGDRVYGMGKGHFGNYTRVPAAFAQKLEPEVDLTEAATIPLVYMTAVYAFDHVTQLRKGQGVLIQSATGGLGLAAIQLAQAKGAIVFATAGTAEKARFLSNTMQIPAAHIFSSRDISDLSRAVAATDGGGFDVILSTAGGDMLYESIKALAPLGHLIDVGRMDVVNSKTMGLELFQKCASFSSFDLSLVLDRDPVIGGKLMETVSSWHRAGKIKPIRPFSATDISKLDQALLGFSKGTHIGKLVVTFQDPDSLVKMIPSAPAARFDPEASYVITGGLGGLGRSIISWIADRGAQNIWVLSRSGASSAEAQAVIKKLAARGVLVRTVACDVGKREQVLHAIQQASSDRPLKGIIHSAVSYQDLSFDKLSVERWRESLSAKVQGTKNLHEATVLLPLDFFVMTTSLESVFALATQSAYTAANTFQDAFARYRRRRGLPASTASFGLINDVGWTSTDSTTVDMFARNKTLTISEHQFLALLEPAFINNHERHASPAEQWTGQRHDPLSAANILTCLDPAALAAKKREEAEMGTPPPSAPPRWYSDGRVSLVMRAFDDAYRHAGGSAAGQGAAADQQGGKAAIVRLRREFDEAVGAVAAADNSKSPDERASALAFVVEAIVAAVADMLFIDASGVSPSRPVAALGVDSLIAAELRNWFHVALGTKISTLDLLDANTSISQLAVDVLDKALEKGHTDSVAVP</sequence>
<evidence type="ECO:0000259" key="10">
    <source>
        <dbReference type="PROSITE" id="PS50075"/>
    </source>
</evidence>
<dbReference type="Proteomes" id="UP001583177">
    <property type="component" value="Unassembled WGS sequence"/>
</dbReference>
<evidence type="ECO:0000259" key="12">
    <source>
        <dbReference type="PROSITE" id="PS52019"/>
    </source>
</evidence>
<dbReference type="PROSITE" id="PS00606">
    <property type="entry name" value="KS3_1"/>
    <property type="match status" value="1"/>
</dbReference>
<dbReference type="Pfam" id="PF08242">
    <property type="entry name" value="Methyltransf_12"/>
    <property type="match status" value="1"/>
</dbReference>
<dbReference type="CDD" id="cd02440">
    <property type="entry name" value="AdoMet_MTases"/>
    <property type="match status" value="1"/>
</dbReference>
<evidence type="ECO:0000256" key="7">
    <source>
        <dbReference type="ARBA" id="ARBA00023315"/>
    </source>
</evidence>
<dbReference type="CDD" id="cd00833">
    <property type="entry name" value="PKS"/>
    <property type="match status" value="1"/>
</dbReference>
<dbReference type="InterPro" id="IPR013968">
    <property type="entry name" value="PKS_KR"/>
</dbReference>
<dbReference type="InterPro" id="IPR042104">
    <property type="entry name" value="PKS_dehydratase_sf"/>
</dbReference>
<organism evidence="13 14">
    <name type="scientific">Diaporthe australafricana</name>
    <dbReference type="NCBI Taxonomy" id="127596"/>
    <lineage>
        <taxon>Eukaryota</taxon>
        <taxon>Fungi</taxon>
        <taxon>Dikarya</taxon>
        <taxon>Ascomycota</taxon>
        <taxon>Pezizomycotina</taxon>
        <taxon>Sordariomycetes</taxon>
        <taxon>Sordariomycetidae</taxon>
        <taxon>Diaporthales</taxon>
        <taxon>Diaporthaceae</taxon>
        <taxon>Diaporthe</taxon>
    </lineage>
</organism>
<dbReference type="InterPro" id="IPR049551">
    <property type="entry name" value="PKS_DH_C"/>
</dbReference>
<keyword evidence="3" id="KW-0808">Transferase</keyword>
<feature type="domain" description="Ketosynthase family 3 (KS3)" evidence="11">
    <location>
        <begin position="11"/>
        <end position="439"/>
    </location>
</feature>
<dbReference type="Pfam" id="PF14765">
    <property type="entry name" value="PS-DH"/>
    <property type="match status" value="1"/>
</dbReference>
<dbReference type="CDD" id="cd05195">
    <property type="entry name" value="enoyl_red"/>
    <property type="match status" value="1"/>
</dbReference>
<keyword evidence="4" id="KW-0521">NADP</keyword>
<evidence type="ECO:0000256" key="9">
    <source>
        <dbReference type="SAM" id="MobiDB-lite"/>
    </source>
</evidence>
<keyword evidence="14" id="KW-1185">Reference proteome</keyword>
<feature type="region of interest" description="N-terminal hotdog fold" evidence="8">
    <location>
        <begin position="988"/>
        <end position="1126"/>
    </location>
</feature>
<proteinExistence type="predicted"/>
<dbReference type="InterPro" id="IPR014031">
    <property type="entry name" value="Ketoacyl_synth_C"/>
</dbReference>
<dbReference type="InterPro" id="IPR049900">
    <property type="entry name" value="PKS_mFAS_DH"/>
</dbReference>
<dbReference type="InterPro" id="IPR016039">
    <property type="entry name" value="Thiolase-like"/>
</dbReference>
<protein>
    <submittedName>
        <fullName evidence="13">Type I Iterative PKS</fullName>
    </submittedName>
</protein>
<dbReference type="InterPro" id="IPR020807">
    <property type="entry name" value="PKS_DH"/>
</dbReference>
<feature type="domain" description="Carrier" evidence="10">
    <location>
        <begin position="2550"/>
        <end position="2628"/>
    </location>
</feature>
<dbReference type="InterPro" id="IPR018201">
    <property type="entry name" value="Ketoacyl_synth_AS"/>
</dbReference>
<dbReference type="SUPFAM" id="SSF53901">
    <property type="entry name" value="Thiolase-like"/>
    <property type="match status" value="1"/>
</dbReference>
<dbReference type="InterPro" id="IPR014030">
    <property type="entry name" value="Ketoacyl_synth_N"/>
</dbReference>
<dbReference type="SUPFAM" id="SSF53335">
    <property type="entry name" value="S-adenosyl-L-methionine-dependent methyltransferases"/>
    <property type="match status" value="1"/>
</dbReference>
<dbReference type="InterPro" id="IPR016035">
    <property type="entry name" value="Acyl_Trfase/lysoPLipase"/>
</dbReference>